<feature type="transmembrane region" description="Helical" evidence="5">
    <location>
        <begin position="33"/>
        <end position="54"/>
    </location>
</feature>
<dbReference type="AlphaFoldDB" id="A0A1R2BMA8"/>
<evidence type="ECO:0000256" key="3">
    <source>
        <dbReference type="ARBA" id="ARBA00022989"/>
    </source>
</evidence>
<dbReference type="GO" id="GO:0005506">
    <property type="term" value="F:iron ion binding"/>
    <property type="evidence" value="ECO:0007669"/>
    <property type="project" value="InterPro"/>
</dbReference>
<keyword evidence="3 5" id="KW-1133">Transmembrane helix</keyword>
<evidence type="ECO:0000256" key="4">
    <source>
        <dbReference type="ARBA" id="ARBA00023136"/>
    </source>
</evidence>
<keyword evidence="4 5" id="KW-0472">Membrane</keyword>
<dbReference type="Proteomes" id="UP000187209">
    <property type="component" value="Unassembled WGS sequence"/>
</dbReference>
<evidence type="ECO:0000313" key="7">
    <source>
        <dbReference type="EMBL" id="OMJ77927.1"/>
    </source>
</evidence>
<reference evidence="7 8" key="1">
    <citation type="submission" date="2016-11" db="EMBL/GenBank/DDBJ databases">
        <title>The macronuclear genome of Stentor coeruleus: a giant cell with tiny introns.</title>
        <authorList>
            <person name="Slabodnick M."/>
            <person name="Ruby J.G."/>
            <person name="Reiff S.B."/>
            <person name="Swart E.C."/>
            <person name="Gosai S."/>
            <person name="Prabakaran S."/>
            <person name="Witkowska E."/>
            <person name="Larue G.E."/>
            <person name="Fisher S."/>
            <person name="Freeman R.M."/>
            <person name="Gunawardena J."/>
            <person name="Chu W."/>
            <person name="Stover N.A."/>
            <person name="Gregory B.D."/>
            <person name="Nowacki M."/>
            <person name="Derisi J."/>
            <person name="Roy S.W."/>
            <person name="Marshall W.F."/>
            <person name="Sood P."/>
        </authorList>
    </citation>
    <scope>NUCLEOTIDE SEQUENCE [LARGE SCALE GENOMIC DNA]</scope>
    <source>
        <strain evidence="7">WM001</strain>
    </source>
</reference>
<dbReference type="GO" id="GO:0016020">
    <property type="term" value="C:membrane"/>
    <property type="evidence" value="ECO:0007669"/>
    <property type="project" value="UniProtKB-SubCell"/>
</dbReference>
<dbReference type="PANTHER" id="PTHR11863">
    <property type="entry name" value="STEROL DESATURASE"/>
    <property type="match status" value="1"/>
</dbReference>
<keyword evidence="8" id="KW-1185">Reference proteome</keyword>
<dbReference type="InterPro" id="IPR050307">
    <property type="entry name" value="Sterol_Desaturase_Related"/>
</dbReference>
<evidence type="ECO:0000256" key="5">
    <source>
        <dbReference type="SAM" id="Phobius"/>
    </source>
</evidence>
<feature type="transmembrane region" description="Helical" evidence="5">
    <location>
        <begin position="66"/>
        <end position="92"/>
    </location>
</feature>
<evidence type="ECO:0000313" key="8">
    <source>
        <dbReference type="Proteomes" id="UP000187209"/>
    </source>
</evidence>
<accession>A0A1R2BMA8</accession>
<feature type="domain" description="Fatty acid hydroxylase" evidence="6">
    <location>
        <begin position="170"/>
        <end position="304"/>
    </location>
</feature>
<comment type="caution">
    <text evidence="7">The sequence shown here is derived from an EMBL/GenBank/DDBJ whole genome shotgun (WGS) entry which is preliminary data.</text>
</comment>
<protein>
    <recommendedName>
        <fullName evidence="6">Fatty acid hydroxylase domain-containing protein</fullName>
    </recommendedName>
</protein>
<evidence type="ECO:0000259" key="6">
    <source>
        <dbReference type="Pfam" id="PF04116"/>
    </source>
</evidence>
<evidence type="ECO:0000256" key="1">
    <source>
        <dbReference type="ARBA" id="ARBA00004370"/>
    </source>
</evidence>
<keyword evidence="2 5" id="KW-0812">Transmembrane</keyword>
<gene>
    <name evidence="7" type="ORF">SteCoe_22361</name>
</gene>
<proteinExistence type="predicted"/>
<name>A0A1R2BMA8_9CILI</name>
<organism evidence="7 8">
    <name type="scientific">Stentor coeruleus</name>
    <dbReference type="NCBI Taxonomy" id="5963"/>
    <lineage>
        <taxon>Eukaryota</taxon>
        <taxon>Sar</taxon>
        <taxon>Alveolata</taxon>
        <taxon>Ciliophora</taxon>
        <taxon>Postciliodesmatophora</taxon>
        <taxon>Heterotrichea</taxon>
        <taxon>Heterotrichida</taxon>
        <taxon>Stentoridae</taxon>
        <taxon>Stentor</taxon>
    </lineage>
</organism>
<dbReference type="OrthoDB" id="1658724at2759"/>
<dbReference type="GO" id="GO:0008610">
    <property type="term" value="P:lipid biosynthetic process"/>
    <property type="evidence" value="ECO:0007669"/>
    <property type="project" value="InterPro"/>
</dbReference>
<feature type="transmembrane region" description="Helical" evidence="5">
    <location>
        <begin position="129"/>
        <end position="146"/>
    </location>
</feature>
<dbReference type="Pfam" id="PF04116">
    <property type="entry name" value="FA_hydroxylase"/>
    <property type="match status" value="1"/>
</dbReference>
<sequence>MPKSITSASTNSEIEGLRDLLENEEVRYVSKGYGLISASLLTFSFFFILPELLFPYYSTLPYTDKFIMFAWGPIIIHTAMVLVSNLMMFGIYKSNLGFFERYKITSDPWPWQSNYEEFKEKFWTTMKTLLINDLIIMPLSAIIPALFDTAKLETDPLYYPSSFELIWSIIFFMIVEDTVFYWIHRLLHTRFFYKNIHKKHHEYNITISIAAEYAHPIEFIFGNLIPTSVGPLLLGGRCHVVTWYLWMIIRILETTDGHCGYEFSWSPFRLLPLSGSANYHNFHHAHNIGNFASFFTYWDTIFSTNKHYWRYLAKQEKEA</sequence>
<dbReference type="InterPro" id="IPR006694">
    <property type="entry name" value="Fatty_acid_hydroxylase"/>
</dbReference>
<comment type="subcellular location">
    <subcellularLocation>
        <location evidence="1">Membrane</location>
    </subcellularLocation>
</comment>
<feature type="transmembrane region" description="Helical" evidence="5">
    <location>
        <begin position="166"/>
        <end position="184"/>
    </location>
</feature>
<evidence type="ECO:0000256" key="2">
    <source>
        <dbReference type="ARBA" id="ARBA00022692"/>
    </source>
</evidence>
<dbReference type="GO" id="GO:0016491">
    <property type="term" value="F:oxidoreductase activity"/>
    <property type="evidence" value="ECO:0007669"/>
    <property type="project" value="InterPro"/>
</dbReference>
<dbReference type="EMBL" id="MPUH01000548">
    <property type="protein sequence ID" value="OMJ77927.1"/>
    <property type="molecule type" value="Genomic_DNA"/>
</dbReference>